<keyword evidence="8" id="KW-1185">Reference proteome</keyword>
<gene>
    <name evidence="7" type="primary">lactb2</name>
    <name evidence="7" type="ORF">TNCT_217481</name>
</gene>
<evidence type="ECO:0000313" key="7">
    <source>
        <dbReference type="EMBL" id="GFQ97703.1"/>
    </source>
</evidence>
<dbReference type="FunFam" id="3.60.15.10:FF:000017">
    <property type="entry name" value="Lactamase beta 2"/>
    <property type="match status" value="1"/>
</dbReference>
<organism evidence="7 8">
    <name type="scientific">Trichonephila clavata</name>
    <name type="common">Joro spider</name>
    <name type="synonym">Nephila clavata</name>
    <dbReference type="NCBI Taxonomy" id="2740835"/>
    <lineage>
        <taxon>Eukaryota</taxon>
        <taxon>Metazoa</taxon>
        <taxon>Ecdysozoa</taxon>
        <taxon>Arthropoda</taxon>
        <taxon>Chelicerata</taxon>
        <taxon>Arachnida</taxon>
        <taxon>Araneae</taxon>
        <taxon>Araneomorphae</taxon>
        <taxon>Entelegynae</taxon>
        <taxon>Araneoidea</taxon>
        <taxon>Nephilidae</taxon>
        <taxon>Trichonephila</taxon>
    </lineage>
</organism>
<dbReference type="InterPro" id="IPR050662">
    <property type="entry name" value="Sec-metab_biosynth-thioest"/>
</dbReference>
<evidence type="ECO:0000256" key="2">
    <source>
        <dbReference type="ARBA" id="ARBA00022723"/>
    </source>
</evidence>
<dbReference type="PANTHER" id="PTHR23131">
    <property type="entry name" value="ENDORIBONUCLEASE LACTB2"/>
    <property type="match status" value="1"/>
</dbReference>
<dbReference type="Pfam" id="PF17778">
    <property type="entry name" value="WHD_BLACT"/>
    <property type="match status" value="1"/>
</dbReference>
<proteinExistence type="inferred from homology"/>
<dbReference type="Gene3D" id="1.10.10.10">
    <property type="entry name" value="Winged helix-like DNA-binding domain superfamily/Winged helix DNA-binding domain"/>
    <property type="match status" value="1"/>
</dbReference>
<dbReference type="InterPro" id="IPR047921">
    <property type="entry name" value="LACTB2-like_MBL-fold"/>
</dbReference>
<dbReference type="GO" id="GO:0016787">
    <property type="term" value="F:hydrolase activity"/>
    <property type="evidence" value="ECO:0007669"/>
    <property type="project" value="UniProtKB-KW"/>
</dbReference>
<dbReference type="Proteomes" id="UP000887116">
    <property type="component" value="Unassembled WGS sequence"/>
</dbReference>
<dbReference type="Pfam" id="PF00753">
    <property type="entry name" value="Lactamase_B"/>
    <property type="match status" value="1"/>
</dbReference>
<dbReference type="InterPro" id="IPR036388">
    <property type="entry name" value="WH-like_DNA-bd_sf"/>
</dbReference>
<dbReference type="SUPFAM" id="SSF56281">
    <property type="entry name" value="Metallo-hydrolase/oxidoreductase"/>
    <property type="match status" value="1"/>
</dbReference>
<sequence length="288" mass="32144">MTAVIPKISHLSNRIIRILGCNPSPMTLQGTNTYIIGTGKKRILLDCGNPSVPEYVNLLKNVLKEQNCSLHNIIVTHWHLDHIGGVPDILQELKPECTVSKFPRAPGVENLSVVPNLDYHYLKDGDVVTTEGATLRVIAAPGHTDDHLVLHLEEENSLFSGDCILGEGTAVFEDLYDYMLSLEKIMKMNLDIIYPGHGPVIKNPKSKVQEYIQHRMLREKQILEALELAQPNGLSAEELVNQIYISTPKHLLKAAEVNVQHHLQKLMKGKIIAEESSSNGEESKYILL</sequence>
<keyword evidence="3" id="KW-0378">Hydrolase</keyword>
<dbReference type="PANTHER" id="PTHR23131:SF0">
    <property type="entry name" value="ENDORIBONUCLEASE LACTB2"/>
    <property type="match status" value="1"/>
</dbReference>
<dbReference type="GO" id="GO:0031123">
    <property type="term" value="P:RNA 3'-end processing"/>
    <property type="evidence" value="ECO:0007669"/>
    <property type="project" value="UniProtKB-ARBA"/>
</dbReference>
<dbReference type="GO" id="GO:0003727">
    <property type="term" value="F:single-stranded RNA binding"/>
    <property type="evidence" value="ECO:0007669"/>
    <property type="project" value="TreeGrafter"/>
</dbReference>
<dbReference type="GO" id="GO:0004521">
    <property type="term" value="F:RNA endonuclease activity"/>
    <property type="evidence" value="ECO:0007669"/>
    <property type="project" value="TreeGrafter"/>
</dbReference>
<evidence type="ECO:0000256" key="1">
    <source>
        <dbReference type="ARBA" id="ARBA00006759"/>
    </source>
</evidence>
<comment type="caution">
    <text evidence="7">The sequence shown here is derived from an EMBL/GenBank/DDBJ whole genome shotgun (WGS) entry which is preliminary data.</text>
</comment>
<dbReference type="SMART" id="SM00849">
    <property type="entry name" value="Lactamase_B"/>
    <property type="match status" value="1"/>
</dbReference>
<dbReference type="CDD" id="cd07722">
    <property type="entry name" value="LACTB2-like_MBL-fold"/>
    <property type="match status" value="1"/>
</dbReference>
<evidence type="ECO:0000256" key="3">
    <source>
        <dbReference type="ARBA" id="ARBA00022801"/>
    </source>
</evidence>
<keyword evidence="4" id="KW-0862">Zinc</keyword>
<dbReference type="GO" id="GO:0046872">
    <property type="term" value="F:metal ion binding"/>
    <property type="evidence" value="ECO:0007669"/>
    <property type="project" value="UniProtKB-KW"/>
</dbReference>
<feature type="domain" description="Metallo-beta-lactamase" evidence="6">
    <location>
        <begin position="30"/>
        <end position="197"/>
    </location>
</feature>
<dbReference type="Gene3D" id="3.60.15.10">
    <property type="entry name" value="Ribonuclease Z/Hydroxyacylglutathione hydrolase-like"/>
    <property type="match status" value="1"/>
</dbReference>
<dbReference type="EMBL" id="BMAO01034598">
    <property type="protein sequence ID" value="GFQ97703.1"/>
    <property type="molecule type" value="Genomic_DNA"/>
</dbReference>
<dbReference type="OrthoDB" id="17458at2759"/>
<dbReference type="InterPro" id="IPR036866">
    <property type="entry name" value="RibonucZ/Hydroxyglut_hydro"/>
</dbReference>
<evidence type="ECO:0000256" key="4">
    <source>
        <dbReference type="ARBA" id="ARBA00022833"/>
    </source>
</evidence>
<accession>A0A8X6G851</accession>
<dbReference type="InterPro" id="IPR001279">
    <property type="entry name" value="Metallo-B-lactamas"/>
</dbReference>
<keyword evidence="2" id="KW-0479">Metal-binding</keyword>
<dbReference type="GO" id="GO:0005759">
    <property type="term" value="C:mitochondrial matrix"/>
    <property type="evidence" value="ECO:0007669"/>
    <property type="project" value="TreeGrafter"/>
</dbReference>
<name>A0A8X6G851_TRICU</name>
<evidence type="ECO:0000259" key="6">
    <source>
        <dbReference type="SMART" id="SM00849"/>
    </source>
</evidence>
<reference evidence="7" key="1">
    <citation type="submission" date="2020-07" db="EMBL/GenBank/DDBJ databases">
        <title>Multicomponent nature underlies the extraordinary mechanical properties of spider dragline silk.</title>
        <authorList>
            <person name="Kono N."/>
            <person name="Nakamura H."/>
            <person name="Mori M."/>
            <person name="Yoshida Y."/>
            <person name="Ohtoshi R."/>
            <person name="Malay A.D."/>
            <person name="Moran D.A.P."/>
            <person name="Tomita M."/>
            <person name="Numata K."/>
            <person name="Arakawa K."/>
        </authorList>
    </citation>
    <scope>NUCLEOTIDE SEQUENCE</scope>
</reference>
<evidence type="ECO:0000313" key="8">
    <source>
        <dbReference type="Proteomes" id="UP000887116"/>
    </source>
</evidence>
<protein>
    <recommendedName>
        <fullName evidence="5">Beta-lactamase-like protein 2 homolog</fullName>
    </recommendedName>
</protein>
<evidence type="ECO:0000256" key="5">
    <source>
        <dbReference type="ARBA" id="ARBA00069358"/>
    </source>
</evidence>
<dbReference type="AlphaFoldDB" id="A0A8X6G851"/>
<comment type="similarity">
    <text evidence="1">Belongs to the metallo-beta-lactamase superfamily. Glyoxalase II family.</text>
</comment>
<dbReference type="InterPro" id="IPR041516">
    <property type="entry name" value="LACTB2_WH"/>
</dbReference>